<dbReference type="InterPro" id="IPR050463">
    <property type="entry name" value="Gfo/Idh/MocA_oxidrdct_glycsds"/>
</dbReference>
<evidence type="ECO:0000256" key="2">
    <source>
        <dbReference type="ARBA" id="ARBA00023027"/>
    </source>
</evidence>
<protein>
    <submittedName>
        <fullName evidence="6">Dehydrogenase</fullName>
    </submittedName>
</protein>
<evidence type="ECO:0000256" key="3">
    <source>
        <dbReference type="SAM" id="MobiDB-lite"/>
    </source>
</evidence>
<evidence type="ECO:0000259" key="4">
    <source>
        <dbReference type="Pfam" id="PF01408"/>
    </source>
</evidence>
<keyword evidence="1" id="KW-0560">Oxidoreductase</keyword>
<sequence>MSTTTPRNALRVALIGTGFMGRAHAQAWRTAHRFFDLPREPQLAVVVGRDPERTAAVATEFGAEGWSTDWRAVLARGDIDVVDICTPGDTHAEIATAALEAGLHVLCEKPLANDVAEAEAMVVAADAAAAASGAVSMCGFSYRRTPALALARRFVQEGRIGEIRHVRAQYLQDWLSDPDAPYTWRLDRERAGSGTLGDIGAHSIDAAQWITGDAIIGVSATMQTFVETRPVLGEQVGLGGRAAEGAARERVTVDDAVAFTARFASGAMGVFEATRLATGHRNSNRIEINGDRGAIAFDFTRMNELDYYDAADDAGAQGFRRIQVTEAEHPYTAAWWPAGHGLGYEHLFTHQVVDLVRAIAGDGAAEPGFAEAAGVQRVLAAVERSAHDDCRFTPVEPAPTTPSREKEHLP</sequence>
<dbReference type="InterPro" id="IPR036291">
    <property type="entry name" value="NAD(P)-bd_dom_sf"/>
</dbReference>
<dbReference type="PANTHER" id="PTHR43818">
    <property type="entry name" value="BCDNA.GH03377"/>
    <property type="match status" value="1"/>
</dbReference>
<feature type="domain" description="Gfo/Idh/MocA-like oxidoreductase N-terminal" evidence="4">
    <location>
        <begin position="10"/>
        <end position="127"/>
    </location>
</feature>
<evidence type="ECO:0000256" key="1">
    <source>
        <dbReference type="ARBA" id="ARBA00023002"/>
    </source>
</evidence>
<dbReference type="InterPro" id="IPR000683">
    <property type="entry name" value="Gfo/Idh/MocA-like_OxRdtase_N"/>
</dbReference>
<dbReference type="Pfam" id="PF01408">
    <property type="entry name" value="GFO_IDH_MocA"/>
    <property type="match status" value="1"/>
</dbReference>
<reference evidence="6" key="1">
    <citation type="submission" date="2015-04" db="EMBL/GenBank/DDBJ databases">
        <title>Complete genome sequence of Microbacterium chocolatum SIT 101, a bacterium enantioselectively hydrolyzing mesomeric diesters.</title>
        <authorList>
            <person name="Li X."/>
            <person name="Xu Y."/>
        </authorList>
    </citation>
    <scope>NUCLEOTIDE SEQUENCE [LARGE SCALE GENOMIC DNA]</scope>
    <source>
        <strain evidence="6">SIT 101</strain>
    </source>
</reference>
<dbReference type="EMBL" id="LAVO01000001">
    <property type="protein sequence ID" value="KOS12384.1"/>
    <property type="molecule type" value="Genomic_DNA"/>
</dbReference>
<comment type="caution">
    <text evidence="6">The sequence shown here is derived from an EMBL/GenBank/DDBJ whole genome shotgun (WGS) entry which is preliminary data.</text>
</comment>
<evidence type="ECO:0000313" key="7">
    <source>
        <dbReference type="Proteomes" id="UP000037737"/>
    </source>
</evidence>
<keyword evidence="2" id="KW-0520">NAD</keyword>
<dbReference type="PATRIC" id="fig|84292.3.peg.469"/>
<dbReference type="Pfam" id="PF22725">
    <property type="entry name" value="GFO_IDH_MocA_C3"/>
    <property type="match status" value="1"/>
</dbReference>
<gene>
    <name evidence="6" type="ORF">XI38_02255</name>
</gene>
<dbReference type="AlphaFoldDB" id="A0A0M8MQP9"/>
<accession>A0A0M8MQP9</accession>
<dbReference type="GO" id="GO:0000166">
    <property type="term" value="F:nucleotide binding"/>
    <property type="evidence" value="ECO:0007669"/>
    <property type="project" value="InterPro"/>
</dbReference>
<feature type="region of interest" description="Disordered" evidence="3">
    <location>
        <begin position="390"/>
        <end position="410"/>
    </location>
</feature>
<evidence type="ECO:0000313" key="6">
    <source>
        <dbReference type="EMBL" id="KOS12384.1"/>
    </source>
</evidence>
<feature type="domain" description="GFO/IDH/MocA-like oxidoreductase" evidence="5">
    <location>
        <begin position="150"/>
        <end position="295"/>
    </location>
</feature>
<dbReference type="GO" id="GO:0016491">
    <property type="term" value="F:oxidoreductase activity"/>
    <property type="evidence" value="ECO:0007669"/>
    <property type="project" value="UniProtKB-KW"/>
</dbReference>
<dbReference type="InterPro" id="IPR055170">
    <property type="entry name" value="GFO_IDH_MocA-like_dom"/>
</dbReference>
<dbReference type="Gene3D" id="3.30.360.10">
    <property type="entry name" value="Dihydrodipicolinate Reductase, domain 2"/>
    <property type="match status" value="1"/>
</dbReference>
<dbReference type="PANTHER" id="PTHR43818:SF11">
    <property type="entry name" value="BCDNA.GH03377"/>
    <property type="match status" value="1"/>
</dbReference>
<proteinExistence type="predicted"/>
<dbReference type="SUPFAM" id="SSF51735">
    <property type="entry name" value="NAD(P)-binding Rossmann-fold domains"/>
    <property type="match status" value="1"/>
</dbReference>
<dbReference type="SUPFAM" id="SSF55347">
    <property type="entry name" value="Glyceraldehyde-3-phosphate dehydrogenase-like, C-terminal domain"/>
    <property type="match status" value="1"/>
</dbReference>
<name>A0A0M8MQP9_9MICO</name>
<dbReference type="Gene3D" id="3.40.50.720">
    <property type="entry name" value="NAD(P)-binding Rossmann-like Domain"/>
    <property type="match status" value="1"/>
</dbReference>
<evidence type="ECO:0000259" key="5">
    <source>
        <dbReference type="Pfam" id="PF22725"/>
    </source>
</evidence>
<organism evidence="6 7">
    <name type="scientific">Microbacterium aurantiacum</name>
    <dbReference type="NCBI Taxonomy" id="162393"/>
    <lineage>
        <taxon>Bacteria</taxon>
        <taxon>Bacillati</taxon>
        <taxon>Actinomycetota</taxon>
        <taxon>Actinomycetes</taxon>
        <taxon>Micrococcales</taxon>
        <taxon>Microbacteriaceae</taxon>
        <taxon>Microbacterium</taxon>
    </lineage>
</organism>
<dbReference type="Proteomes" id="UP000037737">
    <property type="component" value="Unassembled WGS sequence"/>
</dbReference>
<keyword evidence="7" id="KW-1185">Reference proteome</keyword>